<sequence>MLAVACAISLAVALLLLRKWRARQLYLRLDAARQWVREQRSVADFSFAGDIRVDGRLHLRAEPNSRLKAALGIHNSLTTASLPEHKAFFKTAMGILKRGDRSWVTLYRVAEHFLQREIQHAAADDSRPLRLAECIRCFCLAVVLFDNFGTNPADIPREHLATITGEINTQWLRSKCDPAVARSALLDKTIAALNLQAPHDPNTRMGPSQALSLIMPQYETLWRVVLLTFITAYHLQPAAHADAVHRTADEGLRLYPSNKTLYRSHPSPASTSTTTPPAQCSITALHRHPAIWGPDALAFRPARFDRLLLVDYPSRTGDGPDDAQLQLQLLQRAAYIPYSVAPHRCPAGGDGGFGNRMVTCLCFGFG</sequence>
<dbReference type="EMBL" id="MU853413">
    <property type="protein sequence ID" value="KAK4133237.1"/>
    <property type="molecule type" value="Genomic_DNA"/>
</dbReference>
<protein>
    <recommendedName>
        <fullName evidence="3">Cytochrome P450</fullName>
    </recommendedName>
</protein>
<dbReference type="SUPFAM" id="SSF48264">
    <property type="entry name" value="Cytochrome P450"/>
    <property type="match status" value="1"/>
</dbReference>
<keyword evidence="2" id="KW-1185">Reference proteome</keyword>
<dbReference type="Gene3D" id="1.10.630.10">
    <property type="entry name" value="Cytochrome P450"/>
    <property type="match status" value="1"/>
</dbReference>
<reference evidence="1" key="2">
    <citation type="submission" date="2023-05" db="EMBL/GenBank/DDBJ databases">
        <authorList>
            <consortium name="Lawrence Berkeley National Laboratory"/>
            <person name="Steindorff A."/>
            <person name="Hensen N."/>
            <person name="Bonometti L."/>
            <person name="Westerberg I."/>
            <person name="Brannstrom I.O."/>
            <person name="Guillou S."/>
            <person name="Cros-Aarteil S."/>
            <person name="Calhoun S."/>
            <person name="Haridas S."/>
            <person name="Kuo A."/>
            <person name="Mondo S."/>
            <person name="Pangilinan J."/>
            <person name="Riley R."/>
            <person name="Labutti K."/>
            <person name="Andreopoulos B."/>
            <person name="Lipzen A."/>
            <person name="Chen C."/>
            <person name="Yanf M."/>
            <person name="Daum C."/>
            <person name="Ng V."/>
            <person name="Clum A."/>
            <person name="Ohm R."/>
            <person name="Martin F."/>
            <person name="Silar P."/>
            <person name="Natvig D."/>
            <person name="Lalanne C."/>
            <person name="Gautier V."/>
            <person name="Ament-Velasquez S.L."/>
            <person name="Kruys A."/>
            <person name="Hutchinson M.I."/>
            <person name="Powell A.J."/>
            <person name="Barry K."/>
            <person name="Miller A.N."/>
            <person name="Grigoriev I.V."/>
            <person name="Debuchy R."/>
            <person name="Gladieux P."/>
            <person name="Thoren M.H."/>
            <person name="Johannesson H."/>
        </authorList>
    </citation>
    <scope>NUCLEOTIDE SEQUENCE</scope>
    <source>
        <strain evidence="1">CBS 123565</strain>
    </source>
</reference>
<dbReference type="Proteomes" id="UP001304895">
    <property type="component" value="Unassembled WGS sequence"/>
</dbReference>
<dbReference type="GO" id="GO:0005506">
    <property type="term" value="F:iron ion binding"/>
    <property type="evidence" value="ECO:0007669"/>
    <property type="project" value="InterPro"/>
</dbReference>
<dbReference type="AlphaFoldDB" id="A0AAN6ZCH9"/>
<proteinExistence type="predicted"/>
<dbReference type="InterPro" id="IPR036396">
    <property type="entry name" value="Cyt_P450_sf"/>
</dbReference>
<dbReference type="GO" id="GO:0004497">
    <property type="term" value="F:monooxygenase activity"/>
    <property type="evidence" value="ECO:0007669"/>
    <property type="project" value="InterPro"/>
</dbReference>
<evidence type="ECO:0000313" key="1">
    <source>
        <dbReference type="EMBL" id="KAK4133237.1"/>
    </source>
</evidence>
<reference evidence="1" key="1">
    <citation type="journal article" date="2023" name="Mol. Phylogenet. Evol.">
        <title>Genome-scale phylogeny and comparative genomics of the fungal order Sordariales.</title>
        <authorList>
            <person name="Hensen N."/>
            <person name="Bonometti L."/>
            <person name="Westerberg I."/>
            <person name="Brannstrom I.O."/>
            <person name="Guillou S."/>
            <person name="Cros-Aarteil S."/>
            <person name="Calhoun S."/>
            <person name="Haridas S."/>
            <person name="Kuo A."/>
            <person name="Mondo S."/>
            <person name="Pangilinan J."/>
            <person name="Riley R."/>
            <person name="LaButti K."/>
            <person name="Andreopoulos B."/>
            <person name="Lipzen A."/>
            <person name="Chen C."/>
            <person name="Yan M."/>
            <person name="Daum C."/>
            <person name="Ng V."/>
            <person name="Clum A."/>
            <person name="Steindorff A."/>
            <person name="Ohm R.A."/>
            <person name="Martin F."/>
            <person name="Silar P."/>
            <person name="Natvig D.O."/>
            <person name="Lalanne C."/>
            <person name="Gautier V."/>
            <person name="Ament-Velasquez S.L."/>
            <person name="Kruys A."/>
            <person name="Hutchinson M.I."/>
            <person name="Powell A.J."/>
            <person name="Barry K."/>
            <person name="Miller A.N."/>
            <person name="Grigoriev I.V."/>
            <person name="Debuchy R."/>
            <person name="Gladieux P."/>
            <person name="Hiltunen Thoren M."/>
            <person name="Johannesson H."/>
        </authorList>
    </citation>
    <scope>NUCLEOTIDE SEQUENCE</scope>
    <source>
        <strain evidence="1">CBS 123565</strain>
    </source>
</reference>
<dbReference type="GO" id="GO:0020037">
    <property type="term" value="F:heme binding"/>
    <property type="evidence" value="ECO:0007669"/>
    <property type="project" value="InterPro"/>
</dbReference>
<accession>A0AAN6ZCH9</accession>
<organism evidence="1 2">
    <name type="scientific">Trichocladium antarcticum</name>
    <dbReference type="NCBI Taxonomy" id="1450529"/>
    <lineage>
        <taxon>Eukaryota</taxon>
        <taxon>Fungi</taxon>
        <taxon>Dikarya</taxon>
        <taxon>Ascomycota</taxon>
        <taxon>Pezizomycotina</taxon>
        <taxon>Sordariomycetes</taxon>
        <taxon>Sordariomycetidae</taxon>
        <taxon>Sordariales</taxon>
        <taxon>Chaetomiaceae</taxon>
        <taxon>Trichocladium</taxon>
    </lineage>
</organism>
<name>A0AAN6ZCH9_9PEZI</name>
<gene>
    <name evidence="1" type="ORF">BT67DRAFT_435106</name>
</gene>
<comment type="caution">
    <text evidence="1">The sequence shown here is derived from an EMBL/GenBank/DDBJ whole genome shotgun (WGS) entry which is preliminary data.</text>
</comment>
<evidence type="ECO:0008006" key="3">
    <source>
        <dbReference type="Google" id="ProtNLM"/>
    </source>
</evidence>
<evidence type="ECO:0000313" key="2">
    <source>
        <dbReference type="Proteomes" id="UP001304895"/>
    </source>
</evidence>
<dbReference type="GO" id="GO:0016705">
    <property type="term" value="F:oxidoreductase activity, acting on paired donors, with incorporation or reduction of molecular oxygen"/>
    <property type="evidence" value="ECO:0007669"/>
    <property type="project" value="InterPro"/>
</dbReference>